<dbReference type="OMA" id="MCPEVCL"/>
<feature type="compositionally biased region" description="Low complexity" evidence="1">
    <location>
        <begin position="363"/>
        <end position="377"/>
    </location>
</feature>
<feature type="compositionally biased region" description="Polar residues" evidence="1">
    <location>
        <begin position="601"/>
        <end position="611"/>
    </location>
</feature>
<evidence type="ECO:0000313" key="3">
    <source>
        <dbReference type="Proteomes" id="UP000694545"/>
    </source>
</evidence>
<feature type="compositionally biased region" description="Polar residues" evidence="1">
    <location>
        <begin position="250"/>
        <end position="266"/>
    </location>
</feature>
<organism evidence="2 3">
    <name type="scientific">Varanus komodoensis</name>
    <name type="common">Komodo dragon</name>
    <dbReference type="NCBI Taxonomy" id="61221"/>
    <lineage>
        <taxon>Eukaryota</taxon>
        <taxon>Metazoa</taxon>
        <taxon>Chordata</taxon>
        <taxon>Craniata</taxon>
        <taxon>Vertebrata</taxon>
        <taxon>Euteleostomi</taxon>
        <taxon>Lepidosauria</taxon>
        <taxon>Squamata</taxon>
        <taxon>Bifurcata</taxon>
        <taxon>Unidentata</taxon>
        <taxon>Episquamata</taxon>
        <taxon>Toxicofera</taxon>
        <taxon>Anguimorpha</taxon>
        <taxon>Paleoanguimorpha</taxon>
        <taxon>Varanoidea</taxon>
        <taxon>Varanidae</taxon>
        <taxon>Varanus</taxon>
    </lineage>
</organism>
<reference evidence="2" key="2">
    <citation type="submission" date="2025-09" db="UniProtKB">
        <authorList>
            <consortium name="Ensembl"/>
        </authorList>
    </citation>
    <scope>IDENTIFICATION</scope>
</reference>
<feature type="compositionally biased region" description="Basic and acidic residues" evidence="1">
    <location>
        <begin position="453"/>
        <end position="462"/>
    </location>
</feature>
<evidence type="ECO:0000256" key="1">
    <source>
        <dbReference type="SAM" id="MobiDB-lite"/>
    </source>
</evidence>
<feature type="compositionally biased region" description="Low complexity" evidence="1">
    <location>
        <begin position="39"/>
        <end position="52"/>
    </location>
</feature>
<feature type="compositionally biased region" description="Basic and acidic residues" evidence="1">
    <location>
        <begin position="501"/>
        <end position="510"/>
    </location>
</feature>
<feature type="compositionally biased region" description="Low complexity" evidence="1">
    <location>
        <begin position="106"/>
        <end position="116"/>
    </location>
</feature>
<feature type="compositionally biased region" description="Polar residues" evidence="1">
    <location>
        <begin position="223"/>
        <end position="237"/>
    </location>
</feature>
<dbReference type="Proteomes" id="UP000694545">
    <property type="component" value="Unplaced"/>
</dbReference>
<dbReference type="AlphaFoldDB" id="A0A8D2L277"/>
<feature type="region of interest" description="Disordered" evidence="1">
    <location>
        <begin position="106"/>
        <end position="125"/>
    </location>
</feature>
<feature type="compositionally biased region" description="Basic and acidic residues" evidence="1">
    <location>
        <begin position="413"/>
        <end position="424"/>
    </location>
</feature>
<feature type="compositionally biased region" description="Low complexity" evidence="1">
    <location>
        <begin position="571"/>
        <end position="584"/>
    </location>
</feature>
<name>A0A8D2L277_VARKO</name>
<protein>
    <submittedName>
        <fullName evidence="2">Uncharacterized protein</fullName>
    </submittedName>
</protein>
<feature type="region of interest" description="Disordered" evidence="1">
    <location>
        <begin position="221"/>
        <end position="611"/>
    </location>
</feature>
<feature type="compositionally biased region" description="Low complexity" evidence="1">
    <location>
        <begin position="62"/>
        <end position="75"/>
    </location>
</feature>
<feature type="region of interest" description="Disordered" evidence="1">
    <location>
        <begin position="39"/>
        <end position="75"/>
    </location>
</feature>
<dbReference type="Ensembl" id="ENSVKKT00000016196.1">
    <property type="protein sequence ID" value="ENSVKKP00000015822.1"/>
    <property type="gene ID" value="ENSVKKG00000010790.1"/>
</dbReference>
<feature type="compositionally biased region" description="Low complexity" evidence="1">
    <location>
        <begin position="440"/>
        <end position="452"/>
    </location>
</feature>
<keyword evidence="3" id="KW-1185">Reference proteome</keyword>
<reference evidence="2" key="1">
    <citation type="submission" date="2025-08" db="UniProtKB">
        <authorList>
            <consortium name="Ensembl"/>
        </authorList>
    </citation>
    <scope>IDENTIFICATION</scope>
</reference>
<feature type="compositionally biased region" description="Basic and acidic residues" evidence="1">
    <location>
        <begin position="482"/>
        <end position="492"/>
    </location>
</feature>
<proteinExistence type="predicted"/>
<sequence length="611" mass="62637">MERRTRRTLGLTQYGAFGLRCLRRPVRGPECACPTCLTTAPSPAGSTSSSLGEHWVSRLPGSRQPSIASAASSRRTSLASLSESVELMGERSEDDGGFSTRPFVRSVQRQSLSSRSPVTSPLAVGENGMRPSWSLSAKLQIRSGSPSRFSGDTPPFGSAVALERVGGPTTGKGSASCFGGLNGPPGSTLEPGVSRHRHQEPLATGRAPLATMEGAFRDEMLEQKSSSCADSCAQTSGPAGRKGPALDPFDNNNLIAFVDQSDSVESSPVKEGGSFGGAVVPPAKGGSSPQKALPPEDTTQTDRSQRKGRALLSSQDSPTSHPSASSPPPPKSLPKGSRTQNKQDSGRPGRRHGSPASGQPRKGAGLKALDAAGALPAQQKQRPVSAAASSTAARRDSLGSTARGQVPAAGKMRTADRGLSREGSKLSLGSDKAGPGSGSGSRTSSPRLSQSRGEGRAPEGSHVRSSSMASLRSPPTGPRSSLKRDSKSDDKGLSFFKSALRQKETRRSADLGKTTLLSKKMGGSSCKAAGKSTSPEKGGRSGTQLPPGTGPAAKEAASPAKHSLLAHRKSQSSQPEASPQAAGSGRPGAGKAPRQLPPGTPSSARAASKSQ</sequence>
<evidence type="ECO:0000313" key="2">
    <source>
        <dbReference type="Ensembl" id="ENSVKKP00000015822.1"/>
    </source>
</evidence>
<accession>A0A8D2L277</accession>
<feature type="compositionally biased region" description="Low complexity" evidence="1">
    <location>
        <begin position="313"/>
        <end position="324"/>
    </location>
</feature>